<dbReference type="GO" id="GO:0008017">
    <property type="term" value="F:microtubule binding"/>
    <property type="evidence" value="ECO:0007669"/>
    <property type="project" value="TreeGrafter"/>
</dbReference>
<feature type="region of interest" description="Disordered" evidence="4">
    <location>
        <begin position="1"/>
        <end position="68"/>
    </location>
</feature>
<evidence type="ECO:0000256" key="4">
    <source>
        <dbReference type="SAM" id="MobiDB-lite"/>
    </source>
</evidence>
<dbReference type="STRING" id="37003.ENSKMAP00000002340"/>
<feature type="region of interest" description="Disordered" evidence="4">
    <location>
        <begin position="197"/>
        <end position="288"/>
    </location>
</feature>
<accession>A0A3Q2ZHX0</accession>
<dbReference type="GO" id="GO:0001578">
    <property type="term" value="P:microtubule bundle formation"/>
    <property type="evidence" value="ECO:0007669"/>
    <property type="project" value="TreeGrafter"/>
</dbReference>
<evidence type="ECO:0000256" key="1">
    <source>
        <dbReference type="ARBA" id="ARBA00010949"/>
    </source>
</evidence>
<evidence type="ECO:0000313" key="6">
    <source>
        <dbReference type="Proteomes" id="UP000264800"/>
    </source>
</evidence>
<feature type="compositionally biased region" description="Polar residues" evidence="4">
    <location>
        <begin position="260"/>
        <end position="269"/>
    </location>
</feature>
<proteinExistence type="inferred from homology"/>
<protein>
    <submittedName>
        <fullName evidence="5">Coiled-coil serine rich protein 2</fullName>
    </submittedName>
</protein>
<keyword evidence="6" id="KW-1185">Reference proteome</keyword>
<reference evidence="5" key="2">
    <citation type="submission" date="2025-09" db="UniProtKB">
        <authorList>
            <consortium name="Ensembl"/>
        </authorList>
    </citation>
    <scope>IDENTIFICATION</scope>
</reference>
<dbReference type="GeneTree" id="ENSGT00940000153912"/>
<dbReference type="OMA" id="DRRTHHD"/>
<evidence type="ECO:0000256" key="3">
    <source>
        <dbReference type="SAM" id="Coils"/>
    </source>
</evidence>
<organism evidence="5 6">
    <name type="scientific">Kryptolebias marmoratus</name>
    <name type="common">Mangrove killifish</name>
    <name type="synonym">Rivulus marmoratus</name>
    <dbReference type="NCBI Taxonomy" id="37003"/>
    <lineage>
        <taxon>Eukaryota</taxon>
        <taxon>Metazoa</taxon>
        <taxon>Chordata</taxon>
        <taxon>Craniata</taxon>
        <taxon>Vertebrata</taxon>
        <taxon>Euteleostomi</taxon>
        <taxon>Actinopterygii</taxon>
        <taxon>Neopterygii</taxon>
        <taxon>Teleostei</taxon>
        <taxon>Neoteleostei</taxon>
        <taxon>Acanthomorphata</taxon>
        <taxon>Ovalentaria</taxon>
        <taxon>Atherinomorphae</taxon>
        <taxon>Cyprinodontiformes</taxon>
        <taxon>Rivulidae</taxon>
        <taxon>Kryptolebias</taxon>
    </lineage>
</organism>
<sequence length="288" mass="32834">MSHIERPERANRQGQHRKQHRWGGPDHVHSDSRAYVFQNHDGHKGSRASSRFVQSDGRQRGYAPMPTPMPMPTLDELTLEHMTQDCSLLKNQLLRLKTLLELEETDSPTDVSEQSEDSTTVSQIEALIKEVEGLREELKSRDKTIAQLTLQCQQLQQQQHPQEQLPYQGRQVRCQCHHQGAPSSLRQGDRPLDRRVQHHDKATQTYWRPPSHAGSPFALRTTKGDQQFQRGALPTPFPSPWQAQHQGSTRTGVPQRRHTSNTTAFQPLSQRAPPPGKTNKNSPHRGPQ</sequence>
<feature type="compositionally biased region" description="Polar residues" evidence="4">
    <location>
        <begin position="241"/>
        <end position="252"/>
    </location>
</feature>
<comment type="similarity">
    <text evidence="1">Belongs to the CCSER family.</text>
</comment>
<dbReference type="AlphaFoldDB" id="A0A3Q2ZHX0"/>
<dbReference type="Gene3D" id="1.20.58.60">
    <property type="match status" value="1"/>
</dbReference>
<feature type="coiled-coil region" evidence="3">
    <location>
        <begin position="121"/>
        <end position="158"/>
    </location>
</feature>
<dbReference type="Ensembl" id="ENSKMAT00000002391.1">
    <property type="protein sequence ID" value="ENSKMAP00000002340.1"/>
    <property type="gene ID" value="ENSKMAG00000001810.1"/>
</dbReference>
<evidence type="ECO:0000256" key="2">
    <source>
        <dbReference type="ARBA" id="ARBA00023054"/>
    </source>
</evidence>
<feature type="compositionally biased region" description="Basic and acidic residues" evidence="4">
    <location>
        <begin position="23"/>
        <end position="32"/>
    </location>
</feature>
<dbReference type="PANTHER" id="PTHR22461">
    <property type="entry name" value="SERINE-RICH COILED-COIL DOMAIN-CONTAINING PROTEIN 2-RELATED"/>
    <property type="match status" value="1"/>
</dbReference>
<dbReference type="GO" id="GO:0015630">
    <property type="term" value="C:microtubule cytoskeleton"/>
    <property type="evidence" value="ECO:0007669"/>
    <property type="project" value="TreeGrafter"/>
</dbReference>
<feature type="compositionally biased region" description="Basic and acidic residues" evidence="4">
    <location>
        <begin position="1"/>
        <end position="11"/>
    </location>
</feature>
<name>A0A3Q2ZHX0_KRYMA</name>
<dbReference type="PANTHER" id="PTHR22461:SF2">
    <property type="entry name" value="SERINE-RICH COILED-COIL DOMAIN-CONTAINING PROTEIN 2"/>
    <property type="match status" value="1"/>
</dbReference>
<keyword evidence="2 3" id="KW-0175">Coiled coil</keyword>
<reference evidence="5" key="1">
    <citation type="submission" date="2025-08" db="UniProtKB">
        <authorList>
            <consortium name="Ensembl"/>
        </authorList>
    </citation>
    <scope>IDENTIFICATION</scope>
</reference>
<dbReference type="InterPro" id="IPR029627">
    <property type="entry name" value="CCSER"/>
</dbReference>
<dbReference type="Proteomes" id="UP000264800">
    <property type="component" value="Unplaced"/>
</dbReference>
<evidence type="ECO:0000313" key="5">
    <source>
        <dbReference type="Ensembl" id="ENSKMAP00000002340.1"/>
    </source>
</evidence>